<keyword evidence="1" id="KW-1133">Transmembrane helix</keyword>
<reference evidence="2" key="1">
    <citation type="submission" date="2023-08" db="EMBL/GenBank/DDBJ databases">
        <authorList>
            <person name="Chen Y."/>
            <person name="Shah S."/>
            <person name="Dougan E. K."/>
            <person name="Thang M."/>
            <person name="Chan C."/>
        </authorList>
    </citation>
    <scope>NUCLEOTIDE SEQUENCE</scope>
</reference>
<comment type="caution">
    <text evidence="2">The sequence shown here is derived from an EMBL/GenBank/DDBJ whole genome shotgun (WGS) entry which is preliminary data.</text>
</comment>
<dbReference type="Proteomes" id="UP001178507">
    <property type="component" value="Unassembled WGS sequence"/>
</dbReference>
<name>A0AA36HU29_9DINO</name>
<dbReference type="EMBL" id="CAUJNA010000317">
    <property type="protein sequence ID" value="CAJ1375368.1"/>
    <property type="molecule type" value="Genomic_DNA"/>
</dbReference>
<evidence type="ECO:0000313" key="3">
    <source>
        <dbReference type="Proteomes" id="UP001178507"/>
    </source>
</evidence>
<dbReference type="AlphaFoldDB" id="A0AA36HU29"/>
<feature type="transmembrane region" description="Helical" evidence="1">
    <location>
        <begin position="70"/>
        <end position="93"/>
    </location>
</feature>
<keyword evidence="3" id="KW-1185">Reference proteome</keyword>
<evidence type="ECO:0000256" key="1">
    <source>
        <dbReference type="SAM" id="Phobius"/>
    </source>
</evidence>
<organism evidence="2 3">
    <name type="scientific">Effrenium voratum</name>
    <dbReference type="NCBI Taxonomy" id="2562239"/>
    <lineage>
        <taxon>Eukaryota</taxon>
        <taxon>Sar</taxon>
        <taxon>Alveolata</taxon>
        <taxon>Dinophyceae</taxon>
        <taxon>Suessiales</taxon>
        <taxon>Symbiodiniaceae</taxon>
        <taxon>Effrenium</taxon>
    </lineage>
</organism>
<sequence length="153" mass="17055">MSWALLKHPDGVSCNIFVTHCWAEGIYEFLDRVEGSWPGGADEGAYICSLSNPQEQDISSLLASPSASPFALALKSASTVMITSIYTRLWCVYETFLAFTWQKEIRIAAAQPRGIWLCILRVAAWFIAVMGGMLLLELRQIAPVPCCPVTYFW</sequence>
<gene>
    <name evidence="2" type="ORF">EVOR1521_LOCUS4663</name>
</gene>
<proteinExistence type="predicted"/>
<keyword evidence="1" id="KW-0812">Transmembrane</keyword>
<evidence type="ECO:0000313" key="2">
    <source>
        <dbReference type="EMBL" id="CAJ1375368.1"/>
    </source>
</evidence>
<accession>A0AA36HU29</accession>
<keyword evidence="1" id="KW-0472">Membrane</keyword>
<protein>
    <submittedName>
        <fullName evidence="2">Uncharacterized protein</fullName>
    </submittedName>
</protein>
<feature type="transmembrane region" description="Helical" evidence="1">
    <location>
        <begin position="114"/>
        <end position="136"/>
    </location>
</feature>